<feature type="compositionally biased region" description="Polar residues" evidence="1">
    <location>
        <begin position="35"/>
        <end position="54"/>
    </location>
</feature>
<reference evidence="2" key="1">
    <citation type="submission" date="2023-10" db="EMBL/GenBank/DDBJ databases">
        <title>Genome assembly of Pristionchus species.</title>
        <authorList>
            <person name="Yoshida K."/>
            <person name="Sommer R.J."/>
        </authorList>
    </citation>
    <scope>NUCLEOTIDE SEQUENCE</scope>
    <source>
        <strain evidence="2">RS0144</strain>
    </source>
</reference>
<evidence type="ECO:0000313" key="2">
    <source>
        <dbReference type="EMBL" id="GMS89258.1"/>
    </source>
</evidence>
<feature type="non-terminal residue" evidence="2">
    <location>
        <position position="1"/>
    </location>
</feature>
<evidence type="ECO:0000256" key="1">
    <source>
        <dbReference type="SAM" id="MobiDB-lite"/>
    </source>
</evidence>
<dbReference type="Proteomes" id="UP001432027">
    <property type="component" value="Unassembled WGS sequence"/>
</dbReference>
<organism evidence="2 3">
    <name type="scientific">Pristionchus entomophagus</name>
    <dbReference type="NCBI Taxonomy" id="358040"/>
    <lineage>
        <taxon>Eukaryota</taxon>
        <taxon>Metazoa</taxon>
        <taxon>Ecdysozoa</taxon>
        <taxon>Nematoda</taxon>
        <taxon>Chromadorea</taxon>
        <taxon>Rhabditida</taxon>
        <taxon>Rhabditina</taxon>
        <taxon>Diplogasteromorpha</taxon>
        <taxon>Diplogasteroidea</taxon>
        <taxon>Neodiplogasteridae</taxon>
        <taxon>Pristionchus</taxon>
    </lineage>
</organism>
<feature type="region of interest" description="Disordered" evidence="1">
    <location>
        <begin position="1"/>
        <end position="60"/>
    </location>
</feature>
<name>A0AAV5T4Z6_9BILA</name>
<dbReference type="InterPro" id="IPR012292">
    <property type="entry name" value="Globin/Proto"/>
</dbReference>
<comment type="caution">
    <text evidence="2">The sequence shown here is derived from an EMBL/GenBank/DDBJ whole genome shotgun (WGS) entry which is preliminary data.</text>
</comment>
<feature type="compositionally biased region" description="Basic and acidic residues" evidence="1">
    <location>
        <begin position="20"/>
        <end position="32"/>
    </location>
</feature>
<gene>
    <name evidence="2" type="ORF">PENTCL1PPCAC_11433</name>
</gene>
<dbReference type="InterPro" id="IPR009050">
    <property type="entry name" value="Globin-like_sf"/>
</dbReference>
<feature type="region of interest" description="Disordered" evidence="1">
    <location>
        <begin position="219"/>
        <end position="265"/>
    </location>
</feature>
<dbReference type="SUPFAM" id="SSF46458">
    <property type="entry name" value="Globin-like"/>
    <property type="match status" value="1"/>
</dbReference>
<dbReference type="EMBL" id="BTSX01000003">
    <property type="protein sequence ID" value="GMS89258.1"/>
    <property type="molecule type" value="Genomic_DNA"/>
</dbReference>
<keyword evidence="3" id="KW-1185">Reference proteome</keyword>
<dbReference type="Gene3D" id="1.10.490.10">
    <property type="entry name" value="Globins"/>
    <property type="match status" value="1"/>
</dbReference>
<proteinExistence type="predicted"/>
<accession>A0AAV5T4Z6</accession>
<protein>
    <submittedName>
        <fullName evidence="2">Uncharacterized protein</fullName>
    </submittedName>
</protein>
<dbReference type="AlphaFoldDB" id="A0AAV5T4Z6"/>
<sequence>PEERRRMRLIHSEMGNAKSVEVKEKEKEKDKLSAGGSSSKKPSNTNRGSGSLNGSLPKKPLLNASQRSIIKYCLDNAKEDMADRIVRRVGEKKEDFKGFIEALPKEEKQQYVDSLKEFLTLVCNSMMDSEFVQKIGFEYGQKHANLRTKGFKPDFFAGTADAVTTECTFLDGATHAPSETAGAWSELSTFVFSNVRDGYYQELRKQRKNSNTFQSKVKLSEMVQESRDDELNERSHSPGKSGSGELSGSSKEGSPHYVLPPNPVC</sequence>
<dbReference type="GO" id="GO:0020037">
    <property type="term" value="F:heme binding"/>
    <property type="evidence" value="ECO:0007669"/>
    <property type="project" value="InterPro"/>
</dbReference>
<dbReference type="GO" id="GO:0019825">
    <property type="term" value="F:oxygen binding"/>
    <property type="evidence" value="ECO:0007669"/>
    <property type="project" value="InterPro"/>
</dbReference>
<evidence type="ECO:0000313" key="3">
    <source>
        <dbReference type="Proteomes" id="UP001432027"/>
    </source>
</evidence>
<feature type="compositionally biased region" description="Low complexity" evidence="1">
    <location>
        <begin position="238"/>
        <end position="252"/>
    </location>
</feature>